<sequence>MSDSDVDTLARGISRITRRYELRHPAAYALVSGVPKLSGASAAVARRRDDLSYPDPAVDASRSSELRETTALEEVQRLRLRLHGHPPPLPIWPPQEAEPPSSHEHEHQQHPPTHAPEGRPRPTASIHHLASELLLAIFRTVVALEPRAGNASTRYPAPTRLMLVCRHWRALVLHTPEFWRTIDATPEPRKLAALLARSRPCTLDVHVFHPWAADPGAIALLVPHAARVRSLVVGGSSRGRSFDVVRPLFEAGMPALERLELVPTPLFHAPMQWLDYGLSRERYPRLVELAADSVVLPRPTHFWRNLRVLRLSSFASGSTVGQTRGRRLIAVIALNPRLEELYLLPDVCTISNDEAREVAAAPPEMISLPHLRVFCVGGSYQFLTALFACLLLPRDIPRFEVDFVHRYIEDDAARAFPAHFHPILERMTEVDAAIWPLASDRMKLAVSSPHRPWPRTVQDILSISLSGKTTMHPCEMVVILPVVPITSMVLRLQSSGPYSESYRQKHWVALFDSYRGLRELQLTMYDARPRAAESLLHMLKTLSIVRPKAGAVHACAPLRCPHLRRLAIHTPLPDSRYSRDVLSWVLDVAAWRAKTGGPLASLDLHFWHRNGAPLEPKHRELLAQIRGRVADFRCKFGFSLACRSCR</sequence>
<gene>
    <name evidence="2" type="ORF">PYCCODRAFT_1296164</name>
</gene>
<reference evidence="2 3" key="1">
    <citation type="journal article" date="2015" name="Biotechnol. Biofuels">
        <title>Enhanced degradation of softwood versus hardwood by the white-rot fungus Pycnoporus coccineus.</title>
        <authorList>
            <person name="Couturier M."/>
            <person name="Navarro D."/>
            <person name="Chevret D."/>
            <person name="Henrissat B."/>
            <person name="Piumi F."/>
            <person name="Ruiz-Duenas F.J."/>
            <person name="Martinez A.T."/>
            <person name="Grigoriev I.V."/>
            <person name="Riley R."/>
            <person name="Lipzen A."/>
            <person name="Berrin J.G."/>
            <person name="Master E.R."/>
            <person name="Rosso M.N."/>
        </authorList>
    </citation>
    <scope>NUCLEOTIDE SEQUENCE [LARGE SCALE GENOMIC DNA]</scope>
    <source>
        <strain evidence="2 3">BRFM310</strain>
    </source>
</reference>
<evidence type="ECO:0000256" key="1">
    <source>
        <dbReference type="SAM" id="MobiDB-lite"/>
    </source>
</evidence>
<dbReference type="AlphaFoldDB" id="A0A1Y2IYX9"/>
<name>A0A1Y2IYX9_TRAC3</name>
<dbReference type="PANTHER" id="PTHR16134">
    <property type="entry name" value="F-BOX/TPR REPEAT PROTEIN POF3"/>
    <property type="match status" value="1"/>
</dbReference>
<dbReference type="Proteomes" id="UP000193067">
    <property type="component" value="Unassembled WGS sequence"/>
</dbReference>
<protein>
    <submittedName>
        <fullName evidence="2">Uncharacterized protein</fullName>
    </submittedName>
</protein>
<evidence type="ECO:0000313" key="2">
    <source>
        <dbReference type="EMBL" id="OSD05182.1"/>
    </source>
</evidence>
<dbReference type="STRING" id="1353009.A0A1Y2IYX9"/>
<dbReference type="Gene3D" id="1.20.1280.50">
    <property type="match status" value="1"/>
</dbReference>
<organism evidence="2 3">
    <name type="scientific">Trametes coccinea (strain BRFM310)</name>
    <name type="common">Pycnoporus coccineus</name>
    <dbReference type="NCBI Taxonomy" id="1353009"/>
    <lineage>
        <taxon>Eukaryota</taxon>
        <taxon>Fungi</taxon>
        <taxon>Dikarya</taxon>
        <taxon>Basidiomycota</taxon>
        <taxon>Agaricomycotina</taxon>
        <taxon>Agaricomycetes</taxon>
        <taxon>Polyporales</taxon>
        <taxon>Polyporaceae</taxon>
        <taxon>Trametes</taxon>
    </lineage>
</organism>
<keyword evidence="3" id="KW-1185">Reference proteome</keyword>
<feature type="region of interest" description="Disordered" evidence="1">
    <location>
        <begin position="84"/>
        <end position="123"/>
    </location>
</feature>
<proteinExistence type="predicted"/>
<accession>A0A1Y2IYX9</accession>
<dbReference type="OrthoDB" id="2750723at2759"/>
<feature type="compositionally biased region" description="Pro residues" evidence="1">
    <location>
        <begin position="85"/>
        <end position="97"/>
    </location>
</feature>
<dbReference type="PANTHER" id="PTHR16134:SF119">
    <property type="entry name" value="AT02038P-RELATED"/>
    <property type="match status" value="1"/>
</dbReference>
<evidence type="ECO:0000313" key="3">
    <source>
        <dbReference type="Proteomes" id="UP000193067"/>
    </source>
</evidence>
<dbReference type="EMBL" id="KZ084094">
    <property type="protein sequence ID" value="OSD05182.1"/>
    <property type="molecule type" value="Genomic_DNA"/>
</dbReference>